<dbReference type="OrthoDB" id="883835at2"/>
<sequence length="139" mass="16207">MANRLITLSYIIIVISFLSCSENKIYYDIPPLIGKDIDEAREILKDQEDRERPFRKSISHKQDNYTIDGRILIIKFDPITRKITQIDLVYPKGYSDKSEILKIGNLKEETENYKCEVSTDDWTLSPFTSYNGVTIMPIH</sequence>
<protein>
    <recommendedName>
        <fullName evidence="3">Lipoprotein</fullName>
    </recommendedName>
</protein>
<evidence type="ECO:0000313" key="2">
    <source>
        <dbReference type="Proteomes" id="UP000219281"/>
    </source>
</evidence>
<dbReference type="RefSeq" id="WP_097131091.1">
    <property type="nucleotide sequence ID" value="NZ_OCMT01000002.1"/>
</dbReference>
<reference evidence="2" key="1">
    <citation type="submission" date="2017-09" db="EMBL/GenBank/DDBJ databases">
        <authorList>
            <person name="Varghese N."/>
            <person name="Submissions S."/>
        </authorList>
    </citation>
    <scope>NUCLEOTIDE SEQUENCE [LARGE SCALE GENOMIC DNA]</scope>
    <source>
        <strain evidence="2">CGMCC 1.12803</strain>
    </source>
</reference>
<dbReference type="Proteomes" id="UP000219281">
    <property type="component" value="Unassembled WGS sequence"/>
</dbReference>
<evidence type="ECO:0008006" key="3">
    <source>
        <dbReference type="Google" id="ProtNLM"/>
    </source>
</evidence>
<gene>
    <name evidence="1" type="ORF">SAMN06297358_1809</name>
</gene>
<organism evidence="1 2">
    <name type="scientific">Pedobacter xixiisoli</name>
    <dbReference type="NCBI Taxonomy" id="1476464"/>
    <lineage>
        <taxon>Bacteria</taxon>
        <taxon>Pseudomonadati</taxon>
        <taxon>Bacteroidota</taxon>
        <taxon>Sphingobacteriia</taxon>
        <taxon>Sphingobacteriales</taxon>
        <taxon>Sphingobacteriaceae</taxon>
        <taxon>Pedobacter</taxon>
    </lineage>
</organism>
<dbReference type="EMBL" id="OCMT01000002">
    <property type="protein sequence ID" value="SOD14850.1"/>
    <property type="molecule type" value="Genomic_DNA"/>
</dbReference>
<evidence type="ECO:0000313" key="1">
    <source>
        <dbReference type="EMBL" id="SOD14850.1"/>
    </source>
</evidence>
<dbReference type="PROSITE" id="PS51257">
    <property type="entry name" value="PROKAR_LIPOPROTEIN"/>
    <property type="match status" value="1"/>
</dbReference>
<name>A0A285ZYX2_9SPHI</name>
<proteinExistence type="predicted"/>
<accession>A0A285ZYX2</accession>
<dbReference type="AlphaFoldDB" id="A0A285ZYX2"/>
<keyword evidence="2" id="KW-1185">Reference proteome</keyword>